<accession>A0A3E5I5G4</accession>
<dbReference type="AlphaFoldDB" id="A0A3E5I5G4"/>
<dbReference type="Pfam" id="PF17170">
    <property type="entry name" value="DUF5128"/>
    <property type="match status" value="1"/>
</dbReference>
<name>A0A3E5I5G4_BACOV</name>
<organism evidence="1 2">
    <name type="scientific">Bacteroides ovatus</name>
    <dbReference type="NCBI Taxonomy" id="28116"/>
    <lineage>
        <taxon>Bacteria</taxon>
        <taxon>Pseudomonadati</taxon>
        <taxon>Bacteroidota</taxon>
        <taxon>Bacteroidia</taxon>
        <taxon>Bacteroidales</taxon>
        <taxon>Bacteroidaceae</taxon>
        <taxon>Bacteroides</taxon>
    </lineage>
</organism>
<protein>
    <submittedName>
        <fullName evidence="1">6-bladed beta-propeller</fullName>
    </submittedName>
</protein>
<dbReference type="RefSeq" id="WP_115484431.1">
    <property type="nucleotide sequence ID" value="NZ_BAABYV010000001.1"/>
</dbReference>
<evidence type="ECO:0000313" key="2">
    <source>
        <dbReference type="Proteomes" id="UP000283329"/>
    </source>
</evidence>
<reference evidence="1 2" key="1">
    <citation type="submission" date="2018-08" db="EMBL/GenBank/DDBJ databases">
        <title>A genome reference for cultivated species of the human gut microbiota.</title>
        <authorList>
            <person name="Zou Y."/>
            <person name="Xue W."/>
            <person name="Luo G."/>
        </authorList>
    </citation>
    <scope>NUCLEOTIDE SEQUENCE [LARGE SCALE GENOMIC DNA]</scope>
    <source>
        <strain evidence="1 2">AM17-48</strain>
    </source>
</reference>
<dbReference type="EMBL" id="QRJR01000004">
    <property type="protein sequence ID" value="RHH49727.1"/>
    <property type="molecule type" value="Genomic_DNA"/>
</dbReference>
<gene>
    <name evidence="1" type="ORF">DW206_06870</name>
</gene>
<comment type="caution">
    <text evidence="1">The sequence shown here is derived from an EMBL/GenBank/DDBJ whole genome shotgun (WGS) entry which is preliminary data.</text>
</comment>
<proteinExistence type="predicted"/>
<sequence length="403" mass="45844">MKKKIMILSLCTLGLFALVAFIFNSEVTKDPLALSPVVGKRISTPTGTLISCDLKALKDTVDIPLSYLTEELQIVKLDNRDEALIGGWVRTTVSDNYILVSNKKQTPYKLFTRDGKFVTTIGAYGEGPNEYANTYAEQLDEAHDRIYILPWQSNKLLVFDLKGNPQPSIPLCLRVPKGQFKVDTKKSEVTVTTLPFQGAPAVVWTQDFEGKRKNFIPALHLMVPRDFSNEVFMDKNTSDYSVMLMTIVPSPRVDSLYHYNSQQNMLEARFTVSYPNKEEIPWHGYTEYPRHFVGDVSVPVQVSANTWSGSKPAKYIVDKQTLHGNYFRLYNDFLGTKKMQIWPSFANGYYINNMEPAQLKETLEKELARKDLPNDVRKRIQTLVKSLDEGGNNVVLFAKMKDK</sequence>
<dbReference type="Proteomes" id="UP000283329">
    <property type="component" value="Unassembled WGS sequence"/>
</dbReference>
<evidence type="ECO:0000313" key="1">
    <source>
        <dbReference type="EMBL" id="RHH49727.1"/>
    </source>
</evidence>